<name>A0ABP6Q7U4_9ACTN</name>
<dbReference type="RefSeq" id="WP_344827133.1">
    <property type="nucleotide sequence ID" value="NZ_BAAAUV010000006.1"/>
</dbReference>
<accession>A0ABP6Q7U4</accession>
<keyword evidence="1" id="KW-0812">Transmembrane</keyword>
<feature type="transmembrane region" description="Helical" evidence="1">
    <location>
        <begin position="196"/>
        <end position="213"/>
    </location>
</feature>
<protein>
    <submittedName>
        <fullName evidence="2">Uncharacterized protein</fullName>
    </submittedName>
</protein>
<feature type="transmembrane region" description="Helical" evidence="1">
    <location>
        <begin position="12"/>
        <end position="33"/>
    </location>
</feature>
<keyword evidence="1" id="KW-1133">Transmembrane helix</keyword>
<feature type="transmembrane region" description="Helical" evidence="1">
    <location>
        <begin position="156"/>
        <end position="176"/>
    </location>
</feature>
<keyword evidence="3" id="KW-1185">Reference proteome</keyword>
<dbReference type="Proteomes" id="UP001501237">
    <property type="component" value="Unassembled WGS sequence"/>
</dbReference>
<reference evidence="3" key="1">
    <citation type="journal article" date="2019" name="Int. J. Syst. Evol. Microbiol.">
        <title>The Global Catalogue of Microorganisms (GCM) 10K type strain sequencing project: providing services to taxonomists for standard genome sequencing and annotation.</title>
        <authorList>
            <consortium name="The Broad Institute Genomics Platform"/>
            <consortium name="The Broad Institute Genome Sequencing Center for Infectious Disease"/>
            <person name="Wu L."/>
            <person name="Ma J."/>
        </authorList>
    </citation>
    <scope>NUCLEOTIDE SEQUENCE [LARGE SCALE GENOMIC DNA]</scope>
    <source>
        <strain evidence="3">JCM 9377</strain>
    </source>
</reference>
<feature type="transmembrane region" description="Helical" evidence="1">
    <location>
        <begin position="116"/>
        <end position="136"/>
    </location>
</feature>
<feature type="transmembrane region" description="Helical" evidence="1">
    <location>
        <begin position="53"/>
        <end position="71"/>
    </location>
</feature>
<feature type="transmembrane region" description="Helical" evidence="1">
    <location>
        <begin position="220"/>
        <end position="239"/>
    </location>
</feature>
<sequence length="281" mass="29926">MERYRRIGPGLTGVFAVFSGLAFLAFLAFLALYVVGGHTDQIFSWTILPARTAGFLGAAYAGALVLFAGALHDRVWARARISVLPPAVFSGAMLVATLMHLEKFHLDSPEVLPRAIAWLWLVVYVVVPPALVALFLRQQRRPGADPAPDEPLPVPLKLVMGVLAALMTGFGVALFAEPSGTPWPWTLTPLTGRATAAWLLGLGWALVQGLVDGDRARLRPGFAAIGVTALLDLLASVRYRDSMDWTGTASWSYVLAVAAIAAMAAAALLSFPGGERAGRAR</sequence>
<keyword evidence="1" id="KW-0472">Membrane</keyword>
<gene>
    <name evidence="2" type="ORF">GCM10010468_26670</name>
</gene>
<evidence type="ECO:0000256" key="1">
    <source>
        <dbReference type="SAM" id="Phobius"/>
    </source>
</evidence>
<evidence type="ECO:0000313" key="2">
    <source>
        <dbReference type="EMBL" id="GAA3209321.1"/>
    </source>
</evidence>
<feature type="transmembrane region" description="Helical" evidence="1">
    <location>
        <begin position="83"/>
        <end position="101"/>
    </location>
</feature>
<feature type="transmembrane region" description="Helical" evidence="1">
    <location>
        <begin position="251"/>
        <end position="271"/>
    </location>
</feature>
<comment type="caution">
    <text evidence="2">The sequence shown here is derived from an EMBL/GenBank/DDBJ whole genome shotgun (WGS) entry which is preliminary data.</text>
</comment>
<organism evidence="2 3">
    <name type="scientific">Actinocorallia longicatena</name>
    <dbReference type="NCBI Taxonomy" id="111803"/>
    <lineage>
        <taxon>Bacteria</taxon>
        <taxon>Bacillati</taxon>
        <taxon>Actinomycetota</taxon>
        <taxon>Actinomycetes</taxon>
        <taxon>Streptosporangiales</taxon>
        <taxon>Thermomonosporaceae</taxon>
        <taxon>Actinocorallia</taxon>
    </lineage>
</organism>
<dbReference type="EMBL" id="BAAAUV010000006">
    <property type="protein sequence ID" value="GAA3209321.1"/>
    <property type="molecule type" value="Genomic_DNA"/>
</dbReference>
<proteinExistence type="predicted"/>
<evidence type="ECO:0000313" key="3">
    <source>
        <dbReference type="Proteomes" id="UP001501237"/>
    </source>
</evidence>